<comment type="similarity">
    <text evidence="1">Belongs to the FMO family.</text>
</comment>
<dbReference type="EMBL" id="CAMXCT010003458">
    <property type="protein sequence ID" value="CAI4004623.1"/>
    <property type="molecule type" value="Genomic_DNA"/>
</dbReference>
<dbReference type="InterPro" id="IPR000960">
    <property type="entry name" value="Flavin_mOase"/>
</dbReference>
<keyword evidence="7" id="KW-0346">Stress response</keyword>
<dbReference type="InterPro" id="IPR050346">
    <property type="entry name" value="FMO-like"/>
</dbReference>
<dbReference type="EMBL" id="CAMXCT030003458">
    <property type="protein sequence ID" value="CAL4791935.1"/>
    <property type="molecule type" value="Genomic_DNA"/>
</dbReference>
<evidence type="ECO:0000256" key="1">
    <source>
        <dbReference type="ARBA" id="ARBA00009183"/>
    </source>
</evidence>
<protein>
    <submittedName>
        <fullName evidence="7">Heat shock 70 kDa protein C</fullName>
    </submittedName>
</protein>
<evidence type="ECO:0000256" key="4">
    <source>
        <dbReference type="ARBA" id="ARBA00022857"/>
    </source>
</evidence>
<dbReference type="PIRSF" id="PIRSF000332">
    <property type="entry name" value="FMO"/>
    <property type="match status" value="1"/>
</dbReference>
<dbReference type="GO" id="GO:0050661">
    <property type="term" value="F:NADP binding"/>
    <property type="evidence" value="ECO:0007669"/>
    <property type="project" value="InterPro"/>
</dbReference>
<dbReference type="InterPro" id="IPR036188">
    <property type="entry name" value="FAD/NAD-bd_sf"/>
</dbReference>
<dbReference type="OrthoDB" id="66881at2759"/>
<evidence type="ECO:0000256" key="5">
    <source>
        <dbReference type="ARBA" id="ARBA00023002"/>
    </source>
</evidence>
<dbReference type="PANTHER" id="PTHR23023">
    <property type="entry name" value="DIMETHYLANILINE MONOOXYGENASE"/>
    <property type="match status" value="1"/>
</dbReference>
<keyword evidence="3" id="KW-0274">FAD</keyword>
<dbReference type="AlphaFoldDB" id="A0A9P1D663"/>
<evidence type="ECO:0000313" key="6">
    <source>
        <dbReference type="EMBL" id="CAI4004623.1"/>
    </source>
</evidence>
<dbReference type="EMBL" id="CAMXCT020003458">
    <property type="protein sequence ID" value="CAL1157998.1"/>
    <property type="molecule type" value="Genomic_DNA"/>
</dbReference>
<keyword evidence="8" id="KW-1185">Reference proteome</keyword>
<dbReference type="Proteomes" id="UP001152797">
    <property type="component" value="Unassembled WGS sequence"/>
</dbReference>
<dbReference type="InterPro" id="IPR020946">
    <property type="entry name" value="Flavin_mOase-like"/>
</dbReference>
<keyword evidence="5" id="KW-0560">Oxidoreductase</keyword>
<accession>A0A9P1D663</accession>
<proteinExistence type="inferred from homology"/>
<evidence type="ECO:0000313" key="7">
    <source>
        <dbReference type="EMBL" id="CAL4791935.1"/>
    </source>
</evidence>
<dbReference type="GO" id="GO:0050660">
    <property type="term" value="F:flavin adenine dinucleotide binding"/>
    <property type="evidence" value="ECO:0007669"/>
    <property type="project" value="InterPro"/>
</dbReference>
<keyword evidence="4" id="KW-0521">NADP</keyword>
<dbReference type="SUPFAM" id="SSF51905">
    <property type="entry name" value="FAD/NAD(P)-binding domain"/>
    <property type="match status" value="2"/>
</dbReference>
<keyword evidence="2" id="KW-0285">Flavoprotein</keyword>
<dbReference type="PRINTS" id="PR00370">
    <property type="entry name" value="FMOXYGENASE"/>
</dbReference>
<evidence type="ECO:0000256" key="3">
    <source>
        <dbReference type="ARBA" id="ARBA00022827"/>
    </source>
</evidence>
<comment type="caution">
    <text evidence="6">The sequence shown here is derived from an EMBL/GenBank/DDBJ whole genome shotgun (WGS) entry which is preliminary data.</text>
</comment>
<organism evidence="6">
    <name type="scientific">Cladocopium goreaui</name>
    <dbReference type="NCBI Taxonomy" id="2562237"/>
    <lineage>
        <taxon>Eukaryota</taxon>
        <taxon>Sar</taxon>
        <taxon>Alveolata</taxon>
        <taxon>Dinophyceae</taxon>
        <taxon>Suessiales</taxon>
        <taxon>Symbiodiniaceae</taxon>
        <taxon>Cladocopium</taxon>
    </lineage>
</organism>
<dbReference type="Pfam" id="PF00743">
    <property type="entry name" value="FMO-like"/>
    <property type="match status" value="2"/>
</dbReference>
<gene>
    <name evidence="6" type="ORF">C1SCF055_LOCUS30399</name>
</gene>
<evidence type="ECO:0000313" key="8">
    <source>
        <dbReference type="Proteomes" id="UP001152797"/>
    </source>
</evidence>
<reference evidence="6" key="1">
    <citation type="submission" date="2022-10" db="EMBL/GenBank/DDBJ databases">
        <authorList>
            <person name="Chen Y."/>
            <person name="Dougan E. K."/>
            <person name="Chan C."/>
            <person name="Rhodes N."/>
            <person name="Thang M."/>
        </authorList>
    </citation>
    <scope>NUCLEOTIDE SEQUENCE</scope>
</reference>
<name>A0A9P1D663_9DINO</name>
<reference evidence="7 8" key="2">
    <citation type="submission" date="2024-05" db="EMBL/GenBank/DDBJ databases">
        <authorList>
            <person name="Chen Y."/>
            <person name="Shah S."/>
            <person name="Dougan E. K."/>
            <person name="Thang M."/>
            <person name="Chan C."/>
        </authorList>
    </citation>
    <scope>NUCLEOTIDE SEQUENCE [LARGE SCALE GENOMIC DNA]</scope>
</reference>
<sequence length="505" mass="56877">MAAFPQQPQSIAIIGGGVAGLQALRALENLPELEKIVLFEKSEDIGGVWRGQNYAGYGAQVKREQYSFVELSSSHLDVYPTARQLKLHCEDYVQTFSLRPFIRLGVEVQHLQRGNGCWRLALNDGTSEDFHFVVLAVGNFNQKFLPEVSGAESFMGQILHSSDLLEPELVREHHVVVVGYGKSALDCFILAAKEASSVTLVARSPAWILPQRFLGIPLEYLASTRWFANLVFPPYHDASFLRRFLGDLFWPFQTLLWWILSPILWVHFWLPWSMLPKFSLRWQLWHGHSVSICNAQKVKEAFDKPNAHCIRGEILGFTGTGVLVEDATTKQHIERKADVVVFATGYTECWSKLFDQETLASLDPAGDGSLELYKLILPSNLPGLAFVGRVLTTCDIVTSFVQAQWLAALLAARFRWPPEVLRNAWSQRYRRWRESVGPLGPRGQTFVAVPRVFSYLDELLSDLDLPKSGGSFSCRRFFSPLAARNFTPVAGRGQKLVPLKTRAEA</sequence>
<dbReference type="Gene3D" id="3.50.50.60">
    <property type="entry name" value="FAD/NAD(P)-binding domain"/>
    <property type="match status" value="2"/>
</dbReference>
<dbReference type="GO" id="GO:0004499">
    <property type="term" value="F:N,N-dimethylaniline monooxygenase activity"/>
    <property type="evidence" value="ECO:0007669"/>
    <property type="project" value="InterPro"/>
</dbReference>
<evidence type="ECO:0000256" key="2">
    <source>
        <dbReference type="ARBA" id="ARBA00022630"/>
    </source>
</evidence>